<dbReference type="PROSITE" id="PS51375">
    <property type="entry name" value="PPR"/>
    <property type="match status" value="4"/>
</dbReference>
<evidence type="ECO:0000313" key="3">
    <source>
        <dbReference type="EMBL" id="PKU80833.1"/>
    </source>
</evidence>
<dbReference type="Pfam" id="PF13041">
    <property type="entry name" value="PPR_2"/>
    <property type="match status" value="3"/>
</dbReference>
<dbReference type="GO" id="GO:0007005">
    <property type="term" value="P:mitochondrion organization"/>
    <property type="evidence" value="ECO:0007669"/>
    <property type="project" value="TreeGrafter"/>
</dbReference>
<dbReference type="InterPro" id="IPR011990">
    <property type="entry name" value="TPR-like_helical_dom_sf"/>
</dbReference>
<organism evidence="3 4">
    <name type="scientific">Dendrobium catenatum</name>
    <dbReference type="NCBI Taxonomy" id="906689"/>
    <lineage>
        <taxon>Eukaryota</taxon>
        <taxon>Viridiplantae</taxon>
        <taxon>Streptophyta</taxon>
        <taxon>Embryophyta</taxon>
        <taxon>Tracheophyta</taxon>
        <taxon>Spermatophyta</taxon>
        <taxon>Magnoliopsida</taxon>
        <taxon>Liliopsida</taxon>
        <taxon>Asparagales</taxon>
        <taxon>Orchidaceae</taxon>
        <taxon>Epidendroideae</taxon>
        <taxon>Malaxideae</taxon>
        <taxon>Dendrobiinae</taxon>
        <taxon>Dendrobium</taxon>
    </lineage>
</organism>
<evidence type="ECO:0000256" key="1">
    <source>
        <dbReference type="ARBA" id="ARBA00022737"/>
    </source>
</evidence>
<dbReference type="PANTHER" id="PTHR47934:SF26">
    <property type="entry name" value="SMALL RIBOSOMAL SUBUNIT PROTEIN MS78 (RPPR3A)"/>
    <property type="match status" value="1"/>
</dbReference>
<dbReference type="InterPro" id="IPR002885">
    <property type="entry name" value="PPR_rpt"/>
</dbReference>
<feature type="repeat" description="PPR" evidence="2">
    <location>
        <begin position="228"/>
        <end position="262"/>
    </location>
</feature>
<proteinExistence type="predicted"/>
<keyword evidence="4" id="KW-1185">Reference proteome</keyword>
<feature type="repeat" description="PPR" evidence="2">
    <location>
        <begin position="333"/>
        <end position="367"/>
    </location>
</feature>
<dbReference type="EMBL" id="KZ502309">
    <property type="protein sequence ID" value="PKU80833.1"/>
    <property type="molecule type" value="Genomic_DNA"/>
</dbReference>
<reference evidence="3 4" key="1">
    <citation type="journal article" date="2016" name="Sci. Rep.">
        <title>The Dendrobium catenatum Lindl. genome sequence provides insights into polysaccharide synthase, floral development and adaptive evolution.</title>
        <authorList>
            <person name="Zhang G.Q."/>
            <person name="Xu Q."/>
            <person name="Bian C."/>
            <person name="Tsai W.C."/>
            <person name="Yeh C.M."/>
            <person name="Liu K.W."/>
            <person name="Yoshida K."/>
            <person name="Zhang L.S."/>
            <person name="Chang S.B."/>
            <person name="Chen F."/>
            <person name="Shi Y."/>
            <person name="Su Y.Y."/>
            <person name="Zhang Y.Q."/>
            <person name="Chen L.J."/>
            <person name="Yin Y."/>
            <person name="Lin M."/>
            <person name="Huang H."/>
            <person name="Deng H."/>
            <person name="Wang Z.W."/>
            <person name="Zhu S.L."/>
            <person name="Zhao X."/>
            <person name="Deng C."/>
            <person name="Niu S.C."/>
            <person name="Huang J."/>
            <person name="Wang M."/>
            <person name="Liu G.H."/>
            <person name="Yang H.J."/>
            <person name="Xiao X.J."/>
            <person name="Hsiao Y.Y."/>
            <person name="Wu W.L."/>
            <person name="Chen Y.Y."/>
            <person name="Mitsuda N."/>
            <person name="Ohme-Takagi M."/>
            <person name="Luo Y.B."/>
            <person name="Van de Peer Y."/>
            <person name="Liu Z.J."/>
        </authorList>
    </citation>
    <scope>NUCLEOTIDE SEQUENCE [LARGE SCALE GENOMIC DNA]</scope>
    <source>
        <tissue evidence="3">The whole plant</tissue>
    </source>
</reference>
<gene>
    <name evidence="3" type="ORF">MA16_Dca009244</name>
</gene>
<dbReference type="InterPro" id="IPR051114">
    <property type="entry name" value="Mito_RNA_Proc_CCM1"/>
</dbReference>
<feature type="repeat" description="PPR" evidence="2">
    <location>
        <begin position="193"/>
        <end position="227"/>
    </location>
</feature>
<dbReference type="PANTHER" id="PTHR47934">
    <property type="entry name" value="PENTATRICOPEPTIDE REPEAT-CONTAINING PROTEIN PET309, MITOCHONDRIAL"/>
    <property type="match status" value="1"/>
</dbReference>
<evidence type="ECO:0000256" key="2">
    <source>
        <dbReference type="PROSITE-ProRule" id="PRU00708"/>
    </source>
</evidence>
<feature type="repeat" description="PPR" evidence="2">
    <location>
        <begin position="298"/>
        <end position="332"/>
    </location>
</feature>
<dbReference type="OrthoDB" id="185373at2759"/>
<name>A0A2I0WYV1_9ASPA</name>
<dbReference type="AlphaFoldDB" id="A0A2I0WYV1"/>
<dbReference type="Proteomes" id="UP000233837">
    <property type="component" value="Unassembled WGS sequence"/>
</dbReference>
<dbReference type="Gene3D" id="1.25.40.10">
    <property type="entry name" value="Tetratricopeptide repeat domain"/>
    <property type="match status" value="2"/>
</dbReference>
<dbReference type="NCBIfam" id="TIGR00756">
    <property type="entry name" value="PPR"/>
    <property type="match status" value="4"/>
</dbReference>
<reference evidence="3 4" key="2">
    <citation type="journal article" date="2017" name="Nature">
        <title>The Apostasia genome and the evolution of orchids.</title>
        <authorList>
            <person name="Zhang G.Q."/>
            <person name="Liu K.W."/>
            <person name="Li Z."/>
            <person name="Lohaus R."/>
            <person name="Hsiao Y.Y."/>
            <person name="Niu S.C."/>
            <person name="Wang J.Y."/>
            <person name="Lin Y.C."/>
            <person name="Xu Q."/>
            <person name="Chen L.J."/>
            <person name="Yoshida K."/>
            <person name="Fujiwara S."/>
            <person name="Wang Z.W."/>
            <person name="Zhang Y.Q."/>
            <person name="Mitsuda N."/>
            <person name="Wang M."/>
            <person name="Liu G.H."/>
            <person name="Pecoraro L."/>
            <person name="Huang H.X."/>
            <person name="Xiao X.J."/>
            <person name="Lin M."/>
            <person name="Wu X.Y."/>
            <person name="Wu W.L."/>
            <person name="Chen Y.Y."/>
            <person name="Chang S.B."/>
            <person name="Sakamoto S."/>
            <person name="Ohme-Takagi M."/>
            <person name="Yagi M."/>
            <person name="Zeng S.J."/>
            <person name="Shen C.Y."/>
            <person name="Yeh C.M."/>
            <person name="Luo Y.B."/>
            <person name="Tsai W.C."/>
            <person name="Van de Peer Y."/>
            <person name="Liu Z.J."/>
        </authorList>
    </citation>
    <scope>NUCLEOTIDE SEQUENCE [LARGE SCALE GENOMIC DNA]</scope>
    <source>
        <tissue evidence="3">The whole plant</tissue>
    </source>
</reference>
<dbReference type="GO" id="GO:0006396">
    <property type="term" value="P:RNA processing"/>
    <property type="evidence" value="ECO:0007669"/>
    <property type="project" value="TreeGrafter"/>
</dbReference>
<dbReference type="GO" id="GO:0003729">
    <property type="term" value="F:mRNA binding"/>
    <property type="evidence" value="ECO:0007669"/>
    <property type="project" value="TreeGrafter"/>
</dbReference>
<accession>A0A2I0WYV1</accession>
<sequence length="431" mass="47619">MAMLSATSRRHSLLPRIVLTRLYNSVAKSAAAVNASDADATSVSLSASSPLSPSAAKSLLLKEYDPDKALSIMSSVTHPSSSPTSSRFAVELAVRRLATARRFEDVESLLEKRKSDPAAAQESFVGTVILAYGSARMLDHAISTFEDVCRLCSAPPTTISFNALLSAAVRAKKHRKVRMLFSELSEKYAISPDPVSYSVLVKALCLSGKAGKAFDILKEIEEKGFKVTTFIYTSLLDSLYKKGESDKAEELWNQMTEKGCKPDLATYNVRIMHKAHHGSPEDVLRSISELEAAGLKPDEITYNYLMTCYSRTERFDEMNEVYKGLKSKGCKPNAATFKIMLKFLCEKGDFDAGFDLFKDSMKHNRIPDFRTLRPFVVGLAKNFKVEEAKTVISVVRQRFPESLISGWKVVEEELDLITGTQASDQAEAAES</sequence>
<keyword evidence="1" id="KW-0677">Repeat</keyword>
<evidence type="ECO:0000313" key="4">
    <source>
        <dbReference type="Proteomes" id="UP000233837"/>
    </source>
</evidence>
<dbReference type="GO" id="GO:0005739">
    <property type="term" value="C:mitochondrion"/>
    <property type="evidence" value="ECO:0007669"/>
    <property type="project" value="TreeGrafter"/>
</dbReference>
<protein>
    <submittedName>
        <fullName evidence="3">Pentatricopeptide repeat-containing protein</fullName>
    </submittedName>
</protein>